<dbReference type="SMART" id="SM00900">
    <property type="entry name" value="FMN_bind"/>
    <property type="match status" value="1"/>
</dbReference>
<evidence type="ECO:0000256" key="3">
    <source>
        <dbReference type="ARBA" id="ARBA00022630"/>
    </source>
</evidence>
<dbReference type="PIRSF" id="PIRSF006091">
    <property type="entry name" value="E_trnsport_RnfG"/>
    <property type="match status" value="1"/>
</dbReference>
<evidence type="ECO:0000256" key="2">
    <source>
        <dbReference type="ARBA" id="ARBA00022553"/>
    </source>
</evidence>
<feature type="modified residue" description="FMN phosphoryl threonine" evidence="6">
    <location>
        <position position="180"/>
    </location>
</feature>
<evidence type="ECO:0000259" key="7">
    <source>
        <dbReference type="SMART" id="SM00900"/>
    </source>
</evidence>
<evidence type="ECO:0000313" key="8">
    <source>
        <dbReference type="EMBL" id="GLR69637.1"/>
    </source>
</evidence>
<reference evidence="8" key="2">
    <citation type="submission" date="2023-01" db="EMBL/GenBank/DDBJ databases">
        <title>Draft genome sequence of Agaribacter marinus strain NBRC 110023.</title>
        <authorList>
            <person name="Sun Q."/>
            <person name="Mori K."/>
        </authorList>
    </citation>
    <scope>NUCLEOTIDE SEQUENCE</scope>
    <source>
        <strain evidence="8">NBRC 110023</strain>
    </source>
</reference>
<dbReference type="InterPro" id="IPR010209">
    <property type="entry name" value="Ion_transpt_RnfG/RsxG"/>
</dbReference>
<dbReference type="GO" id="GO:0010181">
    <property type="term" value="F:FMN binding"/>
    <property type="evidence" value="ECO:0007669"/>
    <property type="project" value="InterPro"/>
</dbReference>
<keyword evidence="6" id="KW-1003">Cell membrane</keyword>
<accession>A0AA37SV61</accession>
<comment type="cofactor">
    <cofactor evidence="6">
        <name>FMN</name>
        <dbReference type="ChEBI" id="CHEBI:58210"/>
    </cofactor>
</comment>
<evidence type="ECO:0000256" key="4">
    <source>
        <dbReference type="ARBA" id="ARBA00022643"/>
    </source>
</evidence>
<dbReference type="PANTHER" id="PTHR36118">
    <property type="entry name" value="ION-TRANSLOCATING OXIDOREDUCTASE COMPLEX SUBUNIT G"/>
    <property type="match status" value="1"/>
</dbReference>
<feature type="domain" description="FMN-binding" evidence="7">
    <location>
        <begin position="105"/>
        <end position="197"/>
    </location>
</feature>
<name>A0AA37SV61_9ALTE</name>
<comment type="similarity">
    <text evidence="6">Belongs to the RnfG family.</text>
</comment>
<evidence type="ECO:0000256" key="1">
    <source>
        <dbReference type="ARBA" id="ARBA00022448"/>
    </source>
</evidence>
<evidence type="ECO:0000256" key="5">
    <source>
        <dbReference type="ARBA" id="ARBA00022982"/>
    </source>
</evidence>
<keyword evidence="6" id="KW-0472">Membrane</keyword>
<keyword evidence="4 6" id="KW-0288">FMN</keyword>
<sequence length="225" mass="24479">MAEKNIVKMMSKKGLTLAIFSVITTGIIAGTFALTKDKIDDAKQRQLRLTLNELVPATSHNNALHKDCIIVSADPNLDNAPQHVYRARFDEQNVAIIIETTAPDGYSGDIDILVAVDSKSTVLGARVLSHKETPGLGDKIELRISDWILDFTGVEFSTSVKDRWKVKKDGGQFDQFTGATITPRAVVSAIAKAAEYVNENTDKLFTAPSNCDITDSNVEVLNGSN</sequence>
<dbReference type="HAMAP" id="MF_00479">
    <property type="entry name" value="RsxG_RnfG"/>
    <property type="match status" value="1"/>
</dbReference>
<dbReference type="GO" id="GO:0005886">
    <property type="term" value="C:plasma membrane"/>
    <property type="evidence" value="ECO:0007669"/>
    <property type="project" value="UniProtKB-SubCell"/>
</dbReference>
<keyword evidence="3 6" id="KW-0285">Flavoprotein</keyword>
<comment type="function">
    <text evidence="6">Part of a membrane-bound complex that couples electron transfer with translocation of ions across the membrane.</text>
</comment>
<keyword evidence="6" id="KW-1278">Translocase</keyword>
<dbReference type="EMBL" id="BSOT01000005">
    <property type="protein sequence ID" value="GLR69637.1"/>
    <property type="molecule type" value="Genomic_DNA"/>
</dbReference>
<dbReference type="InterPro" id="IPR007329">
    <property type="entry name" value="FMN-bd"/>
</dbReference>
<keyword evidence="6" id="KW-0997">Cell inner membrane</keyword>
<keyword evidence="2 6" id="KW-0597">Phosphoprotein</keyword>
<reference evidence="8" key="1">
    <citation type="journal article" date="2014" name="Int. J. Syst. Evol. Microbiol.">
        <title>Complete genome sequence of Corynebacterium casei LMG S-19264T (=DSM 44701T), isolated from a smear-ripened cheese.</title>
        <authorList>
            <consortium name="US DOE Joint Genome Institute (JGI-PGF)"/>
            <person name="Walter F."/>
            <person name="Albersmeier A."/>
            <person name="Kalinowski J."/>
            <person name="Ruckert C."/>
        </authorList>
    </citation>
    <scope>NUCLEOTIDE SEQUENCE</scope>
    <source>
        <strain evidence="8">NBRC 110023</strain>
    </source>
</reference>
<dbReference type="EC" id="7.-.-.-" evidence="6"/>
<evidence type="ECO:0000256" key="6">
    <source>
        <dbReference type="HAMAP-Rule" id="MF_00479"/>
    </source>
</evidence>
<dbReference type="PANTHER" id="PTHR36118:SF1">
    <property type="entry name" value="ION-TRANSLOCATING OXIDOREDUCTASE COMPLEX SUBUNIT G"/>
    <property type="match status" value="1"/>
</dbReference>
<keyword evidence="5 6" id="KW-0249">Electron transport</keyword>
<evidence type="ECO:0000313" key="9">
    <source>
        <dbReference type="Proteomes" id="UP001156601"/>
    </source>
</evidence>
<proteinExistence type="inferred from homology"/>
<keyword evidence="6" id="KW-0812">Transmembrane</keyword>
<comment type="subunit">
    <text evidence="6">The complex is composed of six subunits: RnfA, RnfB, RnfC, RnfD, RnfE and RnfG.</text>
</comment>
<dbReference type="NCBIfam" id="TIGR01947">
    <property type="entry name" value="rnfG"/>
    <property type="match status" value="1"/>
</dbReference>
<keyword evidence="1 6" id="KW-0813">Transport</keyword>
<dbReference type="NCBIfam" id="NF002519">
    <property type="entry name" value="PRK01908.1"/>
    <property type="match status" value="1"/>
</dbReference>
<protein>
    <recommendedName>
        <fullName evidence="6">Ion-translocating oxidoreductase complex subunit G</fullName>
        <ecNumber evidence="6">7.-.-.-</ecNumber>
    </recommendedName>
    <alternativeName>
        <fullName evidence="6">Rnf electron transport complex subunit G</fullName>
    </alternativeName>
</protein>
<dbReference type="GO" id="GO:0022900">
    <property type="term" value="P:electron transport chain"/>
    <property type="evidence" value="ECO:0007669"/>
    <property type="project" value="UniProtKB-UniRule"/>
</dbReference>
<dbReference type="AlphaFoldDB" id="A0AA37SV61"/>
<dbReference type="RefSeq" id="WP_284215960.1">
    <property type="nucleotide sequence ID" value="NZ_BSOT01000005.1"/>
</dbReference>
<dbReference type="Pfam" id="PF04205">
    <property type="entry name" value="FMN_bind"/>
    <property type="match status" value="1"/>
</dbReference>
<organism evidence="8 9">
    <name type="scientific">Agaribacter marinus</name>
    <dbReference type="NCBI Taxonomy" id="1431249"/>
    <lineage>
        <taxon>Bacteria</taxon>
        <taxon>Pseudomonadati</taxon>
        <taxon>Pseudomonadota</taxon>
        <taxon>Gammaproteobacteria</taxon>
        <taxon>Alteromonadales</taxon>
        <taxon>Alteromonadaceae</taxon>
        <taxon>Agaribacter</taxon>
    </lineage>
</organism>
<gene>
    <name evidence="6" type="primary">rnfG</name>
    <name evidence="8" type="ORF">GCM10007852_05450</name>
</gene>
<comment type="caution">
    <text evidence="8">The sequence shown here is derived from an EMBL/GenBank/DDBJ whole genome shotgun (WGS) entry which is preliminary data.</text>
</comment>
<keyword evidence="6" id="KW-1133">Transmembrane helix</keyword>
<comment type="subcellular location">
    <subcellularLocation>
        <location evidence="6">Cell inner membrane</location>
        <topology evidence="6">Single-pass membrane protein</topology>
    </subcellularLocation>
</comment>
<dbReference type="GO" id="GO:0009055">
    <property type="term" value="F:electron transfer activity"/>
    <property type="evidence" value="ECO:0007669"/>
    <property type="project" value="InterPro"/>
</dbReference>
<dbReference type="Proteomes" id="UP001156601">
    <property type="component" value="Unassembled WGS sequence"/>
</dbReference>
<keyword evidence="9" id="KW-1185">Reference proteome</keyword>